<dbReference type="eggNOG" id="KOG4750">
    <property type="taxonomic scope" value="Eukaryota"/>
</dbReference>
<accession>M2NM30</accession>
<dbReference type="GeneID" id="19116089"/>
<dbReference type="SUPFAM" id="SSF51161">
    <property type="entry name" value="Trimeric LpxA-like enzymes"/>
    <property type="match status" value="1"/>
</dbReference>
<dbReference type="AlphaFoldDB" id="M2NM30"/>
<dbReference type="PANTHER" id="PTHR23416:SF54">
    <property type="entry name" value="ACETYLTRANSFERASE, CYSE_LACA_LPXA_NODL FAMILY (AFU_ORTHOLOGUE AFUA_2G08430)-RELATED"/>
    <property type="match status" value="1"/>
</dbReference>
<dbReference type="EMBL" id="KB445551">
    <property type="protein sequence ID" value="EMD00231.1"/>
    <property type="molecule type" value="Genomic_DNA"/>
</dbReference>
<dbReference type="OrthoDB" id="25818at2759"/>
<dbReference type="Proteomes" id="UP000011761">
    <property type="component" value="Unassembled WGS sequence"/>
</dbReference>
<evidence type="ECO:0000313" key="2">
    <source>
        <dbReference type="Proteomes" id="UP000011761"/>
    </source>
</evidence>
<dbReference type="InterPro" id="IPR001451">
    <property type="entry name" value="Hexapep"/>
</dbReference>
<sequence>PLVNSPFYIDYGINVHVAPSAFVHRNVYFGDSPHPDCPIVVNEGVFIGPNCQILTIAHDMDWRHRHGPFGPCWTAPVVIGEDCHVGAGCTIMPGVTIGYCAVVEAGSIVTNDIPLYHVAEGNLARMVKKVAADTATAPDLLYKRRGMEVMVVQPGNRAAEMSAALINSAPQEPIPSPP</sequence>
<dbReference type="InterPro" id="IPR051159">
    <property type="entry name" value="Hexapeptide_acetyltransf"/>
</dbReference>
<dbReference type="Gene3D" id="2.160.10.10">
    <property type="entry name" value="Hexapeptide repeat proteins"/>
    <property type="match status" value="1"/>
</dbReference>
<dbReference type="RefSeq" id="XP_007672731.1">
    <property type="nucleotide sequence ID" value="XM_007674541.1"/>
</dbReference>
<dbReference type="InterPro" id="IPR011004">
    <property type="entry name" value="Trimer_LpxA-like_sf"/>
</dbReference>
<proteinExistence type="predicted"/>
<dbReference type="OMA" id="TIGYCAV"/>
<dbReference type="PANTHER" id="PTHR23416">
    <property type="entry name" value="SIALIC ACID SYNTHASE-RELATED"/>
    <property type="match status" value="1"/>
</dbReference>
<gene>
    <name evidence="1" type="ORF">BAUCODRAFT_63637</name>
</gene>
<dbReference type="Pfam" id="PF14602">
    <property type="entry name" value="Hexapep_2"/>
    <property type="match status" value="1"/>
</dbReference>
<evidence type="ECO:0000313" key="1">
    <source>
        <dbReference type="EMBL" id="EMD00231.1"/>
    </source>
</evidence>
<feature type="non-terminal residue" evidence="1">
    <location>
        <position position="1"/>
    </location>
</feature>
<reference evidence="1 2" key="1">
    <citation type="journal article" date="2012" name="PLoS Pathog.">
        <title>Diverse lifestyles and strategies of plant pathogenesis encoded in the genomes of eighteen Dothideomycetes fungi.</title>
        <authorList>
            <person name="Ohm R.A."/>
            <person name="Feau N."/>
            <person name="Henrissat B."/>
            <person name="Schoch C.L."/>
            <person name="Horwitz B.A."/>
            <person name="Barry K.W."/>
            <person name="Condon B.J."/>
            <person name="Copeland A.C."/>
            <person name="Dhillon B."/>
            <person name="Glaser F."/>
            <person name="Hesse C.N."/>
            <person name="Kosti I."/>
            <person name="LaButti K."/>
            <person name="Lindquist E.A."/>
            <person name="Lucas S."/>
            <person name="Salamov A.A."/>
            <person name="Bradshaw R.E."/>
            <person name="Ciuffetti L."/>
            <person name="Hamelin R.C."/>
            <person name="Kema G.H.J."/>
            <person name="Lawrence C."/>
            <person name="Scott J.A."/>
            <person name="Spatafora J.W."/>
            <person name="Turgeon B.G."/>
            <person name="de Wit P.J.G.M."/>
            <person name="Zhong S."/>
            <person name="Goodwin S.B."/>
            <person name="Grigoriev I.V."/>
        </authorList>
    </citation>
    <scope>NUCLEOTIDE SEQUENCE [LARGE SCALE GENOMIC DNA]</scope>
    <source>
        <strain evidence="1 2">UAMH 10762</strain>
    </source>
</reference>
<protein>
    <submittedName>
        <fullName evidence="1">Uncharacterized protein</fullName>
    </submittedName>
</protein>
<dbReference type="STRING" id="717646.M2NM30"/>
<keyword evidence="2" id="KW-1185">Reference proteome</keyword>
<organism evidence="1 2">
    <name type="scientific">Baudoinia panamericana (strain UAMH 10762)</name>
    <name type="common">Angels' share fungus</name>
    <name type="synonym">Baudoinia compniacensis (strain UAMH 10762)</name>
    <dbReference type="NCBI Taxonomy" id="717646"/>
    <lineage>
        <taxon>Eukaryota</taxon>
        <taxon>Fungi</taxon>
        <taxon>Dikarya</taxon>
        <taxon>Ascomycota</taxon>
        <taxon>Pezizomycotina</taxon>
        <taxon>Dothideomycetes</taxon>
        <taxon>Dothideomycetidae</taxon>
        <taxon>Mycosphaerellales</taxon>
        <taxon>Teratosphaeriaceae</taxon>
        <taxon>Baudoinia</taxon>
    </lineage>
</organism>
<dbReference type="HOGENOM" id="CLU_051638_7_5_1"/>
<name>M2NM30_BAUPA</name>
<dbReference type="KEGG" id="bcom:BAUCODRAFT_63637"/>
<dbReference type="GO" id="GO:0008374">
    <property type="term" value="F:O-acyltransferase activity"/>
    <property type="evidence" value="ECO:0007669"/>
    <property type="project" value="TreeGrafter"/>
</dbReference>